<name>A0A915YCQ2_9BACT</name>
<evidence type="ECO:0000313" key="2">
    <source>
        <dbReference type="EMBL" id="BDS10670.1"/>
    </source>
</evidence>
<dbReference type="AlphaFoldDB" id="A0A915YCQ2"/>
<gene>
    <name evidence="1" type="ORF">AsAng_0013730</name>
    <name evidence="2" type="ORF">AsAng_0013790</name>
</gene>
<protein>
    <submittedName>
        <fullName evidence="2">Uncharacterized protein</fullName>
    </submittedName>
</protein>
<organism evidence="2 3">
    <name type="scientific">Aureispira anguillae</name>
    <dbReference type="NCBI Taxonomy" id="2864201"/>
    <lineage>
        <taxon>Bacteria</taxon>
        <taxon>Pseudomonadati</taxon>
        <taxon>Bacteroidota</taxon>
        <taxon>Saprospiria</taxon>
        <taxon>Saprospirales</taxon>
        <taxon>Saprospiraceae</taxon>
        <taxon>Aureispira</taxon>
    </lineage>
</organism>
<evidence type="ECO:0000313" key="1">
    <source>
        <dbReference type="EMBL" id="BDS10664.1"/>
    </source>
</evidence>
<sequence length="51" mass="5912">MYKIIIKHLGLPNDTVNTEEVVGVNKEDAHKILNKRYPLDQYKIVSEGKMK</sequence>
<dbReference type="EMBL" id="AP026867">
    <property type="protein sequence ID" value="BDS10664.1"/>
    <property type="molecule type" value="Genomic_DNA"/>
</dbReference>
<dbReference type="EMBL" id="AP026867">
    <property type="protein sequence ID" value="BDS10670.1"/>
    <property type="molecule type" value="Genomic_DNA"/>
</dbReference>
<dbReference type="Proteomes" id="UP001060919">
    <property type="component" value="Chromosome"/>
</dbReference>
<evidence type="ECO:0000313" key="3">
    <source>
        <dbReference type="Proteomes" id="UP001060919"/>
    </source>
</evidence>
<keyword evidence="3" id="KW-1185">Reference proteome</keyword>
<dbReference type="KEGG" id="aup:AsAng_0013730"/>
<accession>A0A915YCQ2</accession>
<proteinExistence type="predicted"/>
<reference evidence="2" key="1">
    <citation type="submission" date="2022-09" db="EMBL/GenBank/DDBJ databases">
        <title>Aureispira anguillicida sp. nov., isolated from Leptocephalus of Japanese eel Anguilla japonica.</title>
        <authorList>
            <person name="Yuasa K."/>
            <person name="Mekata T."/>
            <person name="Ikunari K."/>
        </authorList>
    </citation>
    <scope>NUCLEOTIDE SEQUENCE</scope>
    <source>
        <strain evidence="2">EL160426</strain>
    </source>
</reference>
<dbReference type="KEGG" id="aup:AsAng_0013790"/>